<reference evidence="4" key="1">
    <citation type="submission" date="2022-08" db="UniProtKB">
        <authorList>
            <consortium name="EnsemblMetazoa"/>
        </authorList>
    </citation>
    <scope>IDENTIFICATION</scope>
    <source>
        <strain evidence="4">05x7-T-G4-1.051#20</strain>
    </source>
</reference>
<dbReference type="InterPro" id="IPR016186">
    <property type="entry name" value="C-type_lectin-like/link_sf"/>
</dbReference>
<dbReference type="Proteomes" id="UP000005408">
    <property type="component" value="Unassembled WGS sequence"/>
</dbReference>
<sequence length="279" mass="30878">MNNMKTKKWTIVLSVFGAFFRFCNAGAKGTVSYADDCPQGWAPAPISVQNEICFKKLNDTSKYNNGAKLCLEEDPRATMAMPKTDQEIKAVATKVLAGEYAWIGLDDRDDEGIFLFNDGDPLVLSDYRNKPWNSGSPVSDTNVNCVKVWYQKERSYKFIDEDCSVKLNIVCQIDLFDASSFSSSAETTPSEYFSSASTPVASCCICRDNETPAVTSIDDIKEQLLIDKTTLSSFKRSKTSAEDIRISSRYIGLAGSVVIASVLGLIVSLDAFKFLKRCR</sequence>
<keyword evidence="5" id="KW-1185">Reference proteome</keyword>
<dbReference type="EnsemblMetazoa" id="G14238.1">
    <property type="protein sequence ID" value="G14238.1:cds"/>
    <property type="gene ID" value="G14238"/>
</dbReference>
<keyword evidence="2" id="KW-0732">Signal</keyword>
<dbReference type="InterPro" id="IPR001304">
    <property type="entry name" value="C-type_lectin-like"/>
</dbReference>
<dbReference type="PANTHER" id="PTHR22801">
    <property type="entry name" value="LITHOSTATHINE"/>
    <property type="match status" value="1"/>
</dbReference>
<accession>A0A8W8IGX8</accession>
<dbReference type="SUPFAM" id="SSF56436">
    <property type="entry name" value="C-type lectin-like"/>
    <property type="match status" value="1"/>
</dbReference>
<name>A0A8W8IGX8_MAGGI</name>
<proteinExistence type="predicted"/>
<dbReference type="SMART" id="SM00034">
    <property type="entry name" value="CLECT"/>
    <property type="match status" value="1"/>
</dbReference>
<keyword evidence="1" id="KW-1133">Transmembrane helix</keyword>
<dbReference type="InterPro" id="IPR050801">
    <property type="entry name" value="Ca-Dep_Lectins_ImmuneDev"/>
</dbReference>
<evidence type="ECO:0000259" key="3">
    <source>
        <dbReference type="PROSITE" id="PS50041"/>
    </source>
</evidence>
<dbReference type="Pfam" id="PF00059">
    <property type="entry name" value="Lectin_C"/>
    <property type="match status" value="1"/>
</dbReference>
<dbReference type="OrthoDB" id="6162296at2759"/>
<feature type="domain" description="C-type lectin" evidence="3">
    <location>
        <begin position="49"/>
        <end position="172"/>
    </location>
</feature>
<dbReference type="CDD" id="cd00037">
    <property type="entry name" value="CLECT"/>
    <property type="match status" value="1"/>
</dbReference>
<evidence type="ECO:0000256" key="2">
    <source>
        <dbReference type="SAM" id="SignalP"/>
    </source>
</evidence>
<organism evidence="4 5">
    <name type="scientific">Magallana gigas</name>
    <name type="common">Pacific oyster</name>
    <name type="synonym">Crassostrea gigas</name>
    <dbReference type="NCBI Taxonomy" id="29159"/>
    <lineage>
        <taxon>Eukaryota</taxon>
        <taxon>Metazoa</taxon>
        <taxon>Spiralia</taxon>
        <taxon>Lophotrochozoa</taxon>
        <taxon>Mollusca</taxon>
        <taxon>Bivalvia</taxon>
        <taxon>Autobranchia</taxon>
        <taxon>Pteriomorphia</taxon>
        <taxon>Ostreida</taxon>
        <taxon>Ostreoidea</taxon>
        <taxon>Ostreidae</taxon>
        <taxon>Magallana</taxon>
    </lineage>
</organism>
<feature type="transmembrane region" description="Helical" evidence="1">
    <location>
        <begin position="250"/>
        <end position="272"/>
    </location>
</feature>
<feature type="chain" id="PRO_5036503270" description="C-type lectin domain-containing protein" evidence="2">
    <location>
        <begin position="26"/>
        <end position="279"/>
    </location>
</feature>
<dbReference type="InterPro" id="IPR016187">
    <property type="entry name" value="CTDL_fold"/>
</dbReference>
<dbReference type="Gene3D" id="3.10.100.10">
    <property type="entry name" value="Mannose-Binding Protein A, subunit A"/>
    <property type="match status" value="1"/>
</dbReference>
<feature type="signal peptide" evidence="2">
    <location>
        <begin position="1"/>
        <end position="25"/>
    </location>
</feature>
<dbReference type="AlphaFoldDB" id="A0A8W8IGX8"/>
<keyword evidence="1" id="KW-0472">Membrane</keyword>
<evidence type="ECO:0000313" key="5">
    <source>
        <dbReference type="Proteomes" id="UP000005408"/>
    </source>
</evidence>
<dbReference type="PROSITE" id="PS50041">
    <property type="entry name" value="C_TYPE_LECTIN_2"/>
    <property type="match status" value="1"/>
</dbReference>
<evidence type="ECO:0000256" key="1">
    <source>
        <dbReference type="SAM" id="Phobius"/>
    </source>
</evidence>
<protein>
    <recommendedName>
        <fullName evidence="3">C-type lectin domain-containing protein</fullName>
    </recommendedName>
</protein>
<keyword evidence="1" id="KW-0812">Transmembrane</keyword>
<dbReference type="PANTHER" id="PTHR22801:SF63">
    <property type="entry name" value="C-TYPE LECTIN DOMAIN-CONTAINING PROTEIN"/>
    <property type="match status" value="1"/>
</dbReference>
<evidence type="ECO:0000313" key="4">
    <source>
        <dbReference type="EnsemblMetazoa" id="G14238.1:cds"/>
    </source>
</evidence>